<accession>A0A6G8IEN7</accession>
<dbReference type="Proteomes" id="UP000503162">
    <property type="component" value="Chromosome"/>
</dbReference>
<organism evidence="1 2">
    <name type="scientific">Hydrogenophaga crocea</name>
    <dbReference type="NCBI Taxonomy" id="2716225"/>
    <lineage>
        <taxon>Bacteria</taxon>
        <taxon>Pseudomonadati</taxon>
        <taxon>Pseudomonadota</taxon>
        <taxon>Betaproteobacteria</taxon>
        <taxon>Burkholderiales</taxon>
        <taxon>Comamonadaceae</taxon>
        <taxon>Hydrogenophaga</taxon>
    </lineage>
</organism>
<evidence type="ECO:0000313" key="1">
    <source>
        <dbReference type="EMBL" id="QIM51622.1"/>
    </source>
</evidence>
<reference evidence="1 2" key="1">
    <citation type="submission" date="2020-03" db="EMBL/GenBank/DDBJ databases">
        <title>Hydrogenophaga sp. nov. isolated from cyanobacterial mat.</title>
        <authorList>
            <person name="Thorat V."/>
            <person name="Kirdat K."/>
            <person name="Tiwarekar B."/>
            <person name="Costa E.D."/>
            <person name="Yadav A."/>
        </authorList>
    </citation>
    <scope>NUCLEOTIDE SEQUENCE [LARGE SCALE GENOMIC DNA]</scope>
    <source>
        <strain evidence="1 2">BA0156</strain>
    </source>
</reference>
<protein>
    <submittedName>
        <fullName evidence="1">Uncharacterized protein</fullName>
    </submittedName>
</protein>
<dbReference type="RefSeq" id="WP_166225663.1">
    <property type="nucleotide sequence ID" value="NZ_CP049989.1"/>
</dbReference>
<keyword evidence="2" id="KW-1185">Reference proteome</keyword>
<proteinExistence type="predicted"/>
<name>A0A6G8IEN7_9BURK</name>
<dbReference type="KEGG" id="hcz:G9Q37_05450"/>
<dbReference type="Gene3D" id="1.10.3230.20">
    <property type="entry name" value="P22 tail accessory factor (Gp4)"/>
    <property type="match status" value="2"/>
</dbReference>
<dbReference type="InterPro" id="IPR038258">
    <property type="entry name" value="Gp4_sf"/>
</dbReference>
<dbReference type="EMBL" id="CP049989">
    <property type="protein sequence ID" value="QIM51622.1"/>
    <property type="molecule type" value="Genomic_DNA"/>
</dbReference>
<evidence type="ECO:0000313" key="2">
    <source>
        <dbReference type="Proteomes" id="UP000503162"/>
    </source>
</evidence>
<dbReference type="AlphaFoldDB" id="A0A6G8IEN7"/>
<sequence>MTTALDIIKRAMRQIGVLSEGETPSAQQAADGLSVLNQLMASLGNASQMIYAPSLDQIPLTTNQASYTVGPTGVFVTDRPVEILASSFLTYQGVSYPLVPWNLADYNQITVKTIGGIPTGFYALMEYPNITVTFWPLPAQGPMVFNMWSLKQITEFASLTQQVDMPPGYDRTLSMLLAIDLAPEYLVEPSATLVRNTTQARKMLKRTNAQIPRLVMPYGIPDNNTYLDWRSL</sequence>
<gene>
    <name evidence="1" type="ORF">G9Q37_05450</name>
</gene>